<keyword evidence="6 15" id="KW-0732">Signal</keyword>
<keyword evidence="18" id="KW-0675">Receptor</keyword>
<dbReference type="Pfam" id="PF07715">
    <property type="entry name" value="Plug"/>
    <property type="match status" value="1"/>
</dbReference>
<feature type="domain" description="TonB-dependent receptor plug" evidence="17">
    <location>
        <begin position="61"/>
        <end position="172"/>
    </location>
</feature>
<evidence type="ECO:0000256" key="5">
    <source>
        <dbReference type="ARBA" id="ARBA00022692"/>
    </source>
</evidence>
<dbReference type="InterPro" id="IPR039426">
    <property type="entry name" value="TonB-dep_rcpt-like"/>
</dbReference>
<proteinExistence type="inferred from homology"/>
<feature type="chain" id="PRO_5045569554" evidence="15">
    <location>
        <begin position="24"/>
        <end position="826"/>
    </location>
</feature>
<evidence type="ECO:0000256" key="8">
    <source>
        <dbReference type="ARBA" id="ARBA00023065"/>
    </source>
</evidence>
<dbReference type="Gene3D" id="2.40.170.20">
    <property type="entry name" value="TonB-dependent receptor, beta-barrel domain"/>
    <property type="match status" value="1"/>
</dbReference>
<dbReference type="SUPFAM" id="SSF56935">
    <property type="entry name" value="Porins"/>
    <property type="match status" value="1"/>
</dbReference>
<dbReference type="RefSeq" id="WP_336545450.1">
    <property type="nucleotide sequence ID" value="NZ_JBBBDM010000005.1"/>
</dbReference>
<keyword evidence="10 12" id="KW-0472">Membrane</keyword>
<dbReference type="Proteomes" id="UP001367771">
    <property type="component" value="Unassembled WGS sequence"/>
</dbReference>
<name>A0ABU8H4C9_9SPHN</name>
<protein>
    <submittedName>
        <fullName evidence="18">TonB-dependent receptor</fullName>
    </submittedName>
</protein>
<evidence type="ECO:0000256" key="3">
    <source>
        <dbReference type="ARBA" id="ARBA00022452"/>
    </source>
</evidence>
<keyword evidence="19" id="KW-1185">Reference proteome</keyword>
<evidence type="ECO:0000313" key="19">
    <source>
        <dbReference type="Proteomes" id="UP001367771"/>
    </source>
</evidence>
<feature type="domain" description="TonB-dependent receptor-like beta-barrel" evidence="16">
    <location>
        <begin position="413"/>
        <end position="786"/>
    </location>
</feature>
<dbReference type="InterPro" id="IPR012910">
    <property type="entry name" value="Plug_dom"/>
</dbReference>
<evidence type="ECO:0000256" key="2">
    <source>
        <dbReference type="ARBA" id="ARBA00022448"/>
    </source>
</evidence>
<evidence type="ECO:0000256" key="14">
    <source>
        <dbReference type="SAM" id="MobiDB-lite"/>
    </source>
</evidence>
<dbReference type="PROSITE" id="PS52016">
    <property type="entry name" value="TONB_DEPENDENT_REC_3"/>
    <property type="match status" value="1"/>
</dbReference>
<evidence type="ECO:0000259" key="17">
    <source>
        <dbReference type="Pfam" id="PF07715"/>
    </source>
</evidence>
<evidence type="ECO:0000313" key="18">
    <source>
        <dbReference type="EMBL" id="MEI5687820.1"/>
    </source>
</evidence>
<accession>A0ABU8H4C9</accession>
<feature type="region of interest" description="Disordered" evidence="14">
    <location>
        <begin position="28"/>
        <end position="49"/>
    </location>
</feature>
<dbReference type="InterPro" id="IPR037066">
    <property type="entry name" value="Plug_dom_sf"/>
</dbReference>
<dbReference type="Pfam" id="PF00593">
    <property type="entry name" value="TonB_dep_Rec_b-barrel"/>
    <property type="match status" value="1"/>
</dbReference>
<dbReference type="PANTHER" id="PTHR32552:SF89">
    <property type="entry name" value="CATECHOLATE SIDEROPHORE RECEPTOR FIU"/>
    <property type="match status" value="1"/>
</dbReference>
<dbReference type="InterPro" id="IPR036942">
    <property type="entry name" value="Beta-barrel_TonB_sf"/>
</dbReference>
<dbReference type="PANTHER" id="PTHR32552">
    <property type="entry name" value="FERRICHROME IRON RECEPTOR-RELATED"/>
    <property type="match status" value="1"/>
</dbReference>
<feature type="signal peptide" evidence="15">
    <location>
        <begin position="1"/>
        <end position="23"/>
    </location>
</feature>
<evidence type="ECO:0000256" key="4">
    <source>
        <dbReference type="ARBA" id="ARBA00022496"/>
    </source>
</evidence>
<keyword evidence="2 12" id="KW-0813">Transport</keyword>
<evidence type="ECO:0000256" key="10">
    <source>
        <dbReference type="ARBA" id="ARBA00023136"/>
    </source>
</evidence>
<keyword evidence="11 12" id="KW-0998">Cell outer membrane</keyword>
<evidence type="ECO:0000256" key="7">
    <source>
        <dbReference type="ARBA" id="ARBA00023004"/>
    </source>
</evidence>
<evidence type="ECO:0000256" key="11">
    <source>
        <dbReference type="ARBA" id="ARBA00023237"/>
    </source>
</evidence>
<comment type="subcellular location">
    <subcellularLocation>
        <location evidence="1 12">Cell outer membrane</location>
        <topology evidence="1 12">Multi-pass membrane protein</topology>
    </subcellularLocation>
</comment>
<keyword evidence="9 13" id="KW-0798">TonB box</keyword>
<evidence type="ECO:0000256" key="6">
    <source>
        <dbReference type="ARBA" id="ARBA00022729"/>
    </source>
</evidence>
<keyword evidence="8" id="KW-0406">Ion transport</keyword>
<dbReference type="EMBL" id="JBBBDM010000005">
    <property type="protein sequence ID" value="MEI5687820.1"/>
    <property type="molecule type" value="Genomic_DNA"/>
</dbReference>
<keyword evidence="7" id="KW-0408">Iron</keyword>
<feature type="compositionally biased region" description="Low complexity" evidence="14">
    <location>
        <begin position="28"/>
        <end position="38"/>
    </location>
</feature>
<evidence type="ECO:0000256" key="1">
    <source>
        <dbReference type="ARBA" id="ARBA00004571"/>
    </source>
</evidence>
<organism evidence="18 19">
    <name type="scientific">Sphingomonas kyungheensis</name>
    <dbReference type="NCBI Taxonomy" id="1069987"/>
    <lineage>
        <taxon>Bacteria</taxon>
        <taxon>Pseudomonadati</taxon>
        <taxon>Pseudomonadota</taxon>
        <taxon>Alphaproteobacteria</taxon>
        <taxon>Sphingomonadales</taxon>
        <taxon>Sphingomonadaceae</taxon>
        <taxon>Sphingomonas</taxon>
    </lineage>
</organism>
<keyword evidence="5 12" id="KW-0812">Transmembrane</keyword>
<evidence type="ECO:0000259" key="16">
    <source>
        <dbReference type="Pfam" id="PF00593"/>
    </source>
</evidence>
<evidence type="ECO:0000256" key="12">
    <source>
        <dbReference type="PROSITE-ProRule" id="PRU01360"/>
    </source>
</evidence>
<evidence type="ECO:0000256" key="15">
    <source>
        <dbReference type="SAM" id="SignalP"/>
    </source>
</evidence>
<gene>
    <name evidence="18" type="ORF">V8201_12090</name>
</gene>
<evidence type="ECO:0000256" key="9">
    <source>
        <dbReference type="ARBA" id="ARBA00023077"/>
    </source>
</evidence>
<sequence>MKVSSRLLAGVAAIVLIPQSAAAQTGASASASDAGTTAEQTPSPDKDIIVTGTARPRRRLTTSISISAVDAADLARLAPMSSADLLRNVPGLRAESSGGEGNANIAVRGLPAADGGAKFVQFQEDGLPVLDFGDIAFATADTFLRPDFTVQRVEVVRGGSASTFTSNAPGAVINYISKTGDVAGGAVGVSRGMDFNRTRIDADYGAPLGQDWTFHAGGFYRIGRGLKDAGFTAERGGQLKANVTRKFANGFIRLHAKLLDDRTPLFVPAPVRITGTADAPVYTAFPGFDLRAGTALSPYFRNDLAIGADGNRIAADLADGYRIRTRGGGAQASFDLGDGVTVSDLFNVASNAGSAATSYPGLVAPLATLAQTIGGNGATLRYASGPRAGRGIADPAALNGNGLGLYALTFGVTLNDFTNATNILSLTRDYRGDHVTGSIALGYFKSFQKVRMDWHWNSYLEEAKGRDAALLDVYDGAGQAVTQHGLIAYGEPIWGNCCQRYYNVDYTIDAPYVGANIQFSGLNIGGSIRFNGSSATGSYAGAATSPIDVDRDGLLQPPERAVPVVRLAAAQPVNYRKRYLTYSAGVNYEIVHDLAVFGRVSRGARFNADHLLFGGGIRPDGSIADAVAVNDVDQQDAGVKFRAGGIFVNLTAFRALTAETNEIAIPVQMLVKNHYRSCGIEFEGGIDRGLFHLVGGATYTHARIAESEVDPALNGHIPYRQAALVFQATPSIETGRFAVGLNVTGTTASYAGDSNTLKMPGYTLTNGFMSYDVTPRIRLALNAQNLFDVVAISEVGQVRDRMPADGIDSARAFAGRNVTASAVLRL</sequence>
<comment type="caution">
    <text evidence="18">The sequence shown here is derived from an EMBL/GenBank/DDBJ whole genome shotgun (WGS) entry which is preliminary data.</text>
</comment>
<dbReference type="InterPro" id="IPR000531">
    <property type="entry name" value="Beta-barrel_TonB"/>
</dbReference>
<dbReference type="Gene3D" id="2.170.130.10">
    <property type="entry name" value="TonB-dependent receptor, plug domain"/>
    <property type="match status" value="1"/>
</dbReference>
<keyword evidence="4" id="KW-0410">Iron transport</keyword>
<reference evidence="18 19" key="1">
    <citation type="journal article" date="2013" name="Int. J. Syst. Evol. Microbiol.">
        <title>Sphingomonas kyungheensis sp. nov., a bacterium with ginsenoside-converting activity isolated from soil of a ginseng field.</title>
        <authorList>
            <person name="Son H.M."/>
            <person name="Yang J.E."/>
            <person name="Park Y."/>
            <person name="Han C.K."/>
            <person name="Kim S.G."/>
            <person name="Kook M."/>
            <person name="Yi T.H."/>
        </authorList>
    </citation>
    <scope>NUCLEOTIDE SEQUENCE [LARGE SCALE GENOMIC DNA]</scope>
    <source>
        <strain evidence="18 19">LMG 26582</strain>
    </source>
</reference>
<keyword evidence="3 12" id="KW-1134">Transmembrane beta strand</keyword>
<comment type="similarity">
    <text evidence="12 13">Belongs to the TonB-dependent receptor family.</text>
</comment>
<evidence type="ECO:0000256" key="13">
    <source>
        <dbReference type="RuleBase" id="RU003357"/>
    </source>
</evidence>